<protein>
    <recommendedName>
        <fullName evidence="4">Sporulation stage II protein D amidase enhancer LytB N-terminal domain-containing protein</fullName>
    </recommendedName>
</protein>
<evidence type="ECO:0000313" key="3">
    <source>
        <dbReference type="Proteomes" id="UP000578569"/>
    </source>
</evidence>
<proteinExistence type="predicted"/>
<reference evidence="2 3" key="1">
    <citation type="submission" date="2020-08" db="EMBL/GenBank/DDBJ databases">
        <title>Genomic Encyclopedia of Type Strains, Phase IV (KMG-IV): sequencing the most valuable type-strain genomes for metagenomic binning, comparative biology and taxonomic classification.</title>
        <authorList>
            <person name="Goeker M."/>
        </authorList>
    </citation>
    <scope>NUCLEOTIDE SEQUENCE [LARGE SCALE GENOMIC DNA]</scope>
    <source>
        <strain evidence="2 3">DSM 24194</strain>
    </source>
</reference>
<dbReference type="EMBL" id="JACICF010000001">
    <property type="protein sequence ID" value="MBB3764228.1"/>
    <property type="molecule type" value="Genomic_DNA"/>
</dbReference>
<name>A0A839Z0Z6_9SPHN</name>
<evidence type="ECO:0008006" key="4">
    <source>
        <dbReference type="Google" id="ProtNLM"/>
    </source>
</evidence>
<evidence type="ECO:0000256" key="1">
    <source>
        <dbReference type="SAM" id="SignalP"/>
    </source>
</evidence>
<keyword evidence="1" id="KW-0732">Signal</keyword>
<gene>
    <name evidence="2" type="ORF">FHS50_001251</name>
</gene>
<sequence>MGDKIRFGWLAAVALLLMLFPCEARASVTPLFTDSAPLEVTIEGPILKLYNRARTAGQRHPALLRTAGESHRIILSARGLSRRNEAACEFPPLRVTFVQKPEPGSLFHRQSSIKLVTHCQDSGHFEQLLLKEYAAYRLYNVLTDRSLKVRLARIRYMDGGRERAHRYGFFIEDIDDAAKRLGGVEIDRGSVSPNAVSRPDGARYMLFQYMIGNVDWSIYTGPSGRSCCHNSKLVGPTKTSGADLIPIPYDFDGTGWVAPPYSEPPEGLRLGDIRQRRYRGFCAYNELVREQVGDFLRARPALEAELASIPGVDQRTLRRMMSYLDGFYDDLSGRGLERNMLKDCRP</sequence>
<dbReference type="Proteomes" id="UP000578569">
    <property type="component" value="Unassembled WGS sequence"/>
</dbReference>
<feature type="chain" id="PRO_5032810177" description="Sporulation stage II protein D amidase enhancer LytB N-terminal domain-containing protein" evidence="1">
    <location>
        <begin position="27"/>
        <end position="346"/>
    </location>
</feature>
<dbReference type="RefSeq" id="WP_183933506.1">
    <property type="nucleotide sequence ID" value="NZ_JACICF010000001.1"/>
</dbReference>
<feature type="signal peptide" evidence="1">
    <location>
        <begin position="1"/>
        <end position="26"/>
    </location>
</feature>
<comment type="caution">
    <text evidence="2">The sequence shown here is derived from an EMBL/GenBank/DDBJ whole genome shotgun (WGS) entry which is preliminary data.</text>
</comment>
<keyword evidence="3" id="KW-1185">Reference proteome</keyword>
<accession>A0A839Z0Z6</accession>
<organism evidence="2 3">
    <name type="scientific">Sphingomicrobium lutaoense</name>
    <dbReference type="NCBI Taxonomy" id="515949"/>
    <lineage>
        <taxon>Bacteria</taxon>
        <taxon>Pseudomonadati</taxon>
        <taxon>Pseudomonadota</taxon>
        <taxon>Alphaproteobacteria</taxon>
        <taxon>Sphingomonadales</taxon>
        <taxon>Sphingomonadaceae</taxon>
        <taxon>Sphingomicrobium</taxon>
    </lineage>
</organism>
<dbReference type="AlphaFoldDB" id="A0A839Z0Z6"/>
<evidence type="ECO:0000313" key="2">
    <source>
        <dbReference type="EMBL" id="MBB3764228.1"/>
    </source>
</evidence>